<dbReference type="STRING" id="331679.IV81_GL000192"/>
<dbReference type="InterPro" id="IPR047211">
    <property type="entry name" value="POXB-like"/>
</dbReference>
<dbReference type="RefSeq" id="WP_057802848.1">
    <property type="nucleotide sequence ID" value="NZ_JQBX01000010.1"/>
</dbReference>
<dbReference type="Pfam" id="PF02775">
    <property type="entry name" value="TPP_enzyme_C"/>
    <property type="match status" value="1"/>
</dbReference>
<proteinExistence type="inferred from homology"/>
<dbReference type="CDD" id="cd02014">
    <property type="entry name" value="TPP_POX"/>
    <property type="match status" value="1"/>
</dbReference>
<dbReference type="InterPro" id="IPR029061">
    <property type="entry name" value="THDP-binding"/>
</dbReference>
<dbReference type="Proteomes" id="UP000051859">
    <property type="component" value="Unassembled WGS sequence"/>
</dbReference>
<dbReference type="SUPFAM" id="SSF52467">
    <property type="entry name" value="DHS-like NAD/FAD-binding domain"/>
    <property type="match status" value="1"/>
</dbReference>
<dbReference type="InterPro" id="IPR011766">
    <property type="entry name" value="TPP_enzyme_TPP-bd"/>
</dbReference>
<dbReference type="InterPro" id="IPR000399">
    <property type="entry name" value="TPP-bd_CS"/>
</dbReference>
<dbReference type="NCBIfam" id="TIGR02720">
    <property type="entry name" value="pyruv_oxi_spxB"/>
    <property type="match status" value="1"/>
</dbReference>
<accession>A0A0R2KW33</accession>
<dbReference type="Pfam" id="PF00205">
    <property type="entry name" value="TPP_enzyme_M"/>
    <property type="match status" value="1"/>
</dbReference>
<reference evidence="8 9" key="1">
    <citation type="journal article" date="2015" name="Genome Announc.">
        <title>Expanding the biotechnology potential of lactobacilli through comparative genomics of 213 strains and associated genera.</title>
        <authorList>
            <person name="Sun Z."/>
            <person name="Harris H.M."/>
            <person name="McCann A."/>
            <person name="Guo C."/>
            <person name="Argimon S."/>
            <person name="Zhang W."/>
            <person name="Yang X."/>
            <person name="Jeffery I.B."/>
            <person name="Cooney J.C."/>
            <person name="Kagawa T.F."/>
            <person name="Liu W."/>
            <person name="Song Y."/>
            <person name="Salvetti E."/>
            <person name="Wrobel A."/>
            <person name="Rasinkangas P."/>
            <person name="Parkhill J."/>
            <person name="Rea M.C."/>
            <person name="O'Sullivan O."/>
            <person name="Ritari J."/>
            <person name="Douillard F.P."/>
            <person name="Paul Ross R."/>
            <person name="Yang R."/>
            <person name="Briner A.E."/>
            <person name="Felis G.E."/>
            <person name="de Vos W.M."/>
            <person name="Barrangou R."/>
            <person name="Klaenhammer T.R."/>
            <person name="Caufield P.W."/>
            <person name="Cui Y."/>
            <person name="Zhang H."/>
            <person name="O'Toole P.W."/>
        </authorList>
    </citation>
    <scope>NUCLEOTIDE SEQUENCE [LARGE SCALE GENOMIC DNA]</scope>
    <source>
        <strain evidence="8 9">DSM 18001</strain>
    </source>
</reference>
<dbReference type="InterPro" id="IPR029035">
    <property type="entry name" value="DHS-like_NAD/FAD-binding_dom"/>
</dbReference>
<organism evidence="8 9">
    <name type="scientific">Pediococcus stilesii</name>
    <dbReference type="NCBI Taxonomy" id="331679"/>
    <lineage>
        <taxon>Bacteria</taxon>
        <taxon>Bacillati</taxon>
        <taxon>Bacillota</taxon>
        <taxon>Bacilli</taxon>
        <taxon>Lactobacillales</taxon>
        <taxon>Lactobacillaceae</taxon>
        <taxon>Pediococcus</taxon>
    </lineage>
</organism>
<evidence type="ECO:0000259" key="5">
    <source>
        <dbReference type="Pfam" id="PF00205"/>
    </source>
</evidence>
<evidence type="ECO:0000259" key="7">
    <source>
        <dbReference type="Pfam" id="PF02776"/>
    </source>
</evidence>
<dbReference type="EC" id="1.2.3.3" evidence="3"/>
<feature type="domain" description="Thiamine pyrophosphate enzyme N-terminal TPP-binding" evidence="7">
    <location>
        <begin position="4"/>
        <end position="119"/>
    </location>
</feature>
<evidence type="ECO:0000313" key="9">
    <source>
        <dbReference type="Proteomes" id="UP000051859"/>
    </source>
</evidence>
<dbReference type="InterPro" id="IPR012001">
    <property type="entry name" value="Thiamin_PyroP_enz_TPP-bd_dom"/>
</dbReference>
<dbReference type="GO" id="GO:0047112">
    <property type="term" value="F:pyruvate oxidase activity"/>
    <property type="evidence" value="ECO:0007669"/>
    <property type="project" value="UniProtKB-UniRule"/>
</dbReference>
<dbReference type="PATRIC" id="fig|331679.3.peg.195"/>
<keyword evidence="2 4" id="KW-0786">Thiamine pyrophosphate</keyword>
<dbReference type="InterPro" id="IPR047210">
    <property type="entry name" value="TPP_PYR_POXB-like"/>
</dbReference>
<dbReference type="GO" id="GO:0030976">
    <property type="term" value="F:thiamine pyrophosphate binding"/>
    <property type="evidence" value="ECO:0007669"/>
    <property type="project" value="InterPro"/>
</dbReference>
<dbReference type="InterPro" id="IPR014092">
    <property type="entry name" value="Pyruvate_oxidase"/>
</dbReference>
<evidence type="ECO:0000256" key="1">
    <source>
        <dbReference type="ARBA" id="ARBA00007812"/>
    </source>
</evidence>
<dbReference type="GO" id="GO:0000287">
    <property type="term" value="F:magnesium ion binding"/>
    <property type="evidence" value="ECO:0007669"/>
    <property type="project" value="InterPro"/>
</dbReference>
<keyword evidence="9" id="KW-1185">Reference proteome</keyword>
<protein>
    <recommendedName>
        <fullName evidence="3">Pyruvate oxidase</fullName>
        <ecNumber evidence="3">1.2.3.3</ecNumber>
    </recommendedName>
</protein>
<dbReference type="SUPFAM" id="SSF52518">
    <property type="entry name" value="Thiamin diphosphate-binding fold (THDP-binding)"/>
    <property type="match status" value="2"/>
</dbReference>
<gene>
    <name evidence="8" type="ORF">IV81_GL000192</name>
</gene>
<sequence length="581" mass="63279">MAKMKAGQALAQVLKSWDIDHIYGITADSINNTVDGLYQERDGLDYIQVRHEEVGSLAATADAKLTGKIGVSFGSAGPGATHLFNGLYDAKMDHAPVLAIVGQSSTEVMNTNFFQEMNQDPMFIDVAVFHKQVVSAEQIPYVVDEAIRAAYAQHGPAVVIIPDNLSGQEIDYAPMKTAKVYSNATKSDISEEAIDETVNMLREAKHPVLWIGRGVAGAREQVIELSQNYQMPVVSTVPGTGIIPSDHPSFMGSMGRLGTKPAFEVAQNADLILFVGTNFPFARFWPENVKVLQVNNSAEDLGKQHDADFTILADAKDFLNDLLSRGVKLPESKWLKAAQEDKANWDEWLLDLSKDESKGLRAESVMEAIKENATDETVFGLDVGNNTEWAIRQIPLNKDQKFSLSGWFATMGYGLPAGMAAKLSYPDRQVVTISGDGGYAMVMQDLITEVKYNMPVINVVLENKAFGFIGHEKLVAGQAPYGIELQGADWAGIAENMGAIGLTATDLPSLKAAFDKIKELEAAGNTKPIVLDAKIANIDPVDTAFMPLDPKIFDKETIDGFRAQYELTGNQPALSEILDKD</sequence>
<dbReference type="EMBL" id="JQBX01000010">
    <property type="protein sequence ID" value="KRN93791.1"/>
    <property type="molecule type" value="Genomic_DNA"/>
</dbReference>
<dbReference type="CDD" id="cd07039">
    <property type="entry name" value="TPP_PYR_POX"/>
    <property type="match status" value="1"/>
</dbReference>
<comment type="caution">
    <text evidence="8">The sequence shown here is derived from an EMBL/GenBank/DDBJ whole genome shotgun (WGS) entry which is preliminary data.</text>
</comment>
<feature type="domain" description="Thiamine pyrophosphate enzyme central" evidence="5">
    <location>
        <begin position="194"/>
        <end position="322"/>
    </location>
</feature>
<feature type="domain" description="Thiamine pyrophosphate enzyme TPP-binding" evidence="6">
    <location>
        <begin position="382"/>
        <end position="531"/>
    </location>
</feature>
<dbReference type="InterPro" id="IPR012000">
    <property type="entry name" value="Thiamin_PyroP_enz_cen_dom"/>
</dbReference>
<dbReference type="Gene3D" id="3.40.50.970">
    <property type="match status" value="2"/>
</dbReference>
<evidence type="ECO:0000313" key="8">
    <source>
        <dbReference type="EMBL" id="KRN93791.1"/>
    </source>
</evidence>
<evidence type="ECO:0000256" key="2">
    <source>
        <dbReference type="ARBA" id="ARBA00023052"/>
    </source>
</evidence>
<keyword evidence="8" id="KW-0670">Pyruvate</keyword>
<dbReference type="PANTHER" id="PTHR42981">
    <property type="entry name" value="PYRUVATE DEHYDROGENASE [UBIQUINONE]"/>
    <property type="match status" value="1"/>
</dbReference>
<evidence type="ECO:0000256" key="4">
    <source>
        <dbReference type="RuleBase" id="RU362132"/>
    </source>
</evidence>
<dbReference type="PROSITE" id="PS00187">
    <property type="entry name" value="TPP_ENZYMES"/>
    <property type="match status" value="1"/>
</dbReference>
<dbReference type="Gene3D" id="3.40.50.1220">
    <property type="entry name" value="TPP-binding domain"/>
    <property type="match status" value="1"/>
</dbReference>
<dbReference type="InterPro" id="IPR047212">
    <property type="entry name" value="TPP_POXB-like"/>
</dbReference>
<dbReference type="PANTHER" id="PTHR42981:SF2">
    <property type="entry name" value="PYRUVATE DEHYDROGENASE [UBIQUINONE]"/>
    <property type="match status" value="1"/>
</dbReference>
<name>A0A0R2KW33_9LACO</name>
<dbReference type="Pfam" id="PF02776">
    <property type="entry name" value="TPP_enzyme_N"/>
    <property type="match status" value="1"/>
</dbReference>
<comment type="similarity">
    <text evidence="1 4">Belongs to the TPP enzyme family.</text>
</comment>
<evidence type="ECO:0000259" key="6">
    <source>
        <dbReference type="Pfam" id="PF02775"/>
    </source>
</evidence>
<evidence type="ECO:0000256" key="3">
    <source>
        <dbReference type="NCBIfam" id="TIGR02720"/>
    </source>
</evidence>
<dbReference type="AlphaFoldDB" id="A0A0R2KW33"/>